<dbReference type="SUPFAM" id="SSF55729">
    <property type="entry name" value="Acyl-CoA N-acyltransferases (Nat)"/>
    <property type="match status" value="1"/>
</dbReference>
<dbReference type="PROSITE" id="PS51186">
    <property type="entry name" value="GNAT"/>
    <property type="match status" value="1"/>
</dbReference>
<keyword evidence="3" id="KW-1185">Reference proteome</keyword>
<dbReference type="EC" id="2.3.1.-" evidence="2"/>
<proteinExistence type="predicted"/>
<name>A0ABW5QVM4_9BACL</name>
<gene>
    <name evidence="2" type="ORF">ACFSW5_05815</name>
</gene>
<dbReference type="Proteomes" id="UP001597493">
    <property type="component" value="Unassembled WGS sequence"/>
</dbReference>
<reference evidence="3" key="1">
    <citation type="journal article" date="2019" name="Int. J. Syst. Evol. Microbiol.">
        <title>The Global Catalogue of Microorganisms (GCM) 10K type strain sequencing project: providing services to taxonomists for standard genome sequencing and annotation.</title>
        <authorList>
            <consortium name="The Broad Institute Genomics Platform"/>
            <consortium name="The Broad Institute Genome Sequencing Center for Infectious Disease"/>
            <person name="Wu L."/>
            <person name="Ma J."/>
        </authorList>
    </citation>
    <scope>NUCLEOTIDE SEQUENCE [LARGE SCALE GENOMIC DNA]</scope>
    <source>
        <strain evidence="3">TISTR 1827</strain>
    </source>
</reference>
<sequence>MAKHGTIVSLLERDALTNLSLLKMLETFGSQIEAIHVSDAEDWGVLLLLPTEASPYDRTVYPGTAYVVFAAYTNASLFPRLAERLPRRERLVIKLQDNAYAADFGSVLAMERIRSFVSFTAPAGAEYGASEDVTTGTAYDEEQAELWMANGYERGELESYFKKGALSFSLRREGECVSTCLVFPNYKRIWEIGAVHTKESWRERGLAKITVEHALHHTLQSGLIPRYNVAESNTASIRLAGAVGLTPFMTLEHYLA</sequence>
<dbReference type="GO" id="GO:0016746">
    <property type="term" value="F:acyltransferase activity"/>
    <property type="evidence" value="ECO:0007669"/>
    <property type="project" value="UniProtKB-KW"/>
</dbReference>
<dbReference type="Gene3D" id="3.40.630.30">
    <property type="match status" value="1"/>
</dbReference>
<feature type="domain" description="N-acetyltransferase" evidence="1">
    <location>
        <begin position="131"/>
        <end position="256"/>
    </location>
</feature>
<protein>
    <submittedName>
        <fullName evidence="2">GNAT family N-acetyltransferase</fullName>
        <ecNumber evidence="2">2.3.1.-</ecNumber>
    </submittedName>
</protein>
<accession>A0ABW5QVM4</accession>
<keyword evidence="2" id="KW-0012">Acyltransferase</keyword>
<dbReference type="InterPro" id="IPR027365">
    <property type="entry name" value="GNAT_acetyltra_YdfB-like"/>
</dbReference>
<comment type="caution">
    <text evidence="2">The sequence shown here is derived from an EMBL/GenBank/DDBJ whole genome shotgun (WGS) entry which is preliminary data.</text>
</comment>
<evidence type="ECO:0000259" key="1">
    <source>
        <dbReference type="PROSITE" id="PS51186"/>
    </source>
</evidence>
<organism evidence="2 3">
    <name type="scientific">Paenibacillus thailandensis</name>
    <dbReference type="NCBI Taxonomy" id="393250"/>
    <lineage>
        <taxon>Bacteria</taxon>
        <taxon>Bacillati</taxon>
        <taxon>Bacillota</taxon>
        <taxon>Bacilli</taxon>
        <taxon>Bacillales</taxon>
        <taxon>Paenibacillaceae</taxon>
        <taxon>Paenibacillus</taxon>
    </lineage>
</organism>
<dbReference type="RefSeq" id="WP_379270466.1">
    <property type="nucleotide sequence ID" value="NZ_JBHUMY010000006.1"/>
</dbReference>
<dbReference type="InterPro" id="IPR016181">
    <property type="entry name" value="Acyl_CoA_acyltransferase"/>
</dbReference>
<dbReference type="InterPro" id="IPR000182">
    <property type="entry name" value="GNAT_dom"/>
</dbReference>
<dbReference type="EMBL" id="JBHUMY010000006">
    <property type="protein sequence ID" value="MFD2659783.1"/>
    <property type="molecule type" value="Genomic_DNA"/>
</dbReference>
<keyword evidence="2" id="KW-0808">Transferase</keyword>
<dbReference type="Pfam" id="PF12746">
    <property type="entry name" value="GNAT_acetyltran"/>
    <property type="match status" value="1"/>
</dbReference>
<evidence type="ECO:0000313" key="2">
    <source>
        <dbReference type="EMBL" id="MFD2659783.1"/>
    </source>
</evidence>
<evidence type="ECO:0000313" key="3">
    <source>
        <dbReference type="Proteomes" id="UP001597493"/>
    </source>
</evidence>